<keyword evidence="9" id="KW-0812">Transmembrane</keyword>
<dbReference type="GO" id="GO:0006508">
    <property type="term" value="P:proteolysis"/>
    <property type="evidence" value="ECO:0007669"/>
    <property type="project" value="UniProtKB-KW"/>
</dbReference>
<evidence type="ECO:0000256" key="5">
    <source>
        <dbReference type="PIRSR" id="PIRSR615500-1"/>
    </source>
</evidence>
<comment type="similarity">
    <text evidence="1 6 7">Belongs to the peptidase S8 family.</text>
</comment>
<dbReference type="PANTHER" id="PTHR43806">
    <property type="entry name" value="PEPTIDASE S8"/>
    <property type="match status" value="1"/>
</dbReference>
<feature type="region of interest" description="Disordered" evidence="8">
    <location>
        <begin position="39"/>
        <end position="59"/>
    </location>
</feature>
<dbReference type="PANTHER" id="PTHR43806:SF11">
    <property type="entry name" value="CEREVISIN-RELATED"/>
    <property type="match status" value="1"/>
</dbReference>
<dbReference type="Proteomes" id="UP000747399">
    <property type="component" value="Unassembled WGS sequence"/>
</dbReference>
<evidence type="ECO:0000256" key="4">
    <source>
        <dbReference type="ARBA" id="ARBA00022825"/>
    </source>
</evidence>
<dbReference type="CDD" id="cd07473">
    <property type="entry name" value="Peptidases_S8_Subtilisin_like"/>
    <property type="match status" value="1"/>
</dbReference>
<keyword evidence="2 6" id="KW-0645">Protease</keyword>
<feature type="signal peptide" evidence="10">
    <location>
        <begin position="1"/>
        <end position="28"/>
    </location>
</feature>
<dbReference type="InterPro" id="IPR000209">
    <property type="entry name" value="Peptidase_S8/S53_dom"/>
</dbReference>
<proteinExistence type="inferred from homology"/>
<feature type="active site" description="Charge relay system" evidence="5 6">
    <location>
        <position position="231"/>
    </location>
</feature>
<feature type="chain" id="PRO_5035272759" description="Peptidase S8/S53 domain-containing protein" evidence="10">
    <location>
        <begin position="29"/>
        <end position="784"/>
    </location>
</feature>
<evidence type="ECO:0000313" key="13">
    <source>
        <dbReference type="Proteomes" id="UP000747399"/>
    </source>
</evidence>
<feature type="active site" description="Charge relay system" evidence="5 6">
    <location>
        <position position="392"/>
    </location>
</feature>
<dbReference type="PROSITE" id="PS51892">
    <property type="entry name" value="SUBTILASE"/>
    <property type="match status" value="1"/>
</dbReference>
<name>A0A8J4F3R0_9CHLO</name>
<reference evidence="12" key="1">
    <citation type="journal article" date="2021" name="Proc. Natl. Acad. Sci. U.S.A.">
        <title>Three genomes in the algal genus Volvox reveal the fate of a haploid sex-determining region after a transition to homothallism.</title>
        <authorList>
            <person name="Yamamoto K."/>
            <person name="Hamaji T."/>
            <person name="Kawai-Toyooka H."/>
            <person name="Matsuzaki R."/>
            <person name="Takahashi F."/>
            <person name="Nishimura Y."/>
            <person name="Kawachi M."/>
            <person name="Noguchi H."/>
            <person name="Minakuchi Y."/>
            <person name="Umen J.G."/>
            <person name="Toyoda A."/>
            <person name="Nozaki H."/>
        </authorList>
    </citation>
    <scope>NUCLEOTIDE SEQUENCE</scope>
    <source>
        <strain evidence="12">NIES-3780</strain>
    </source>
</reference>
<gene>
    <name evidence="12" type="ORF">Vafri_14544</name>
</gene>
<feature type="domain" description="Peptidase S8/S53" evidence="11">
    <location>
        <begin position="183"/>
        <end position="424"/>
    </location>
</feature>
<keyword evidence="13" id="KW-1185">Reference proteome</keyword>
<dbReference type="PROSITE" id="PS00137">
    <property type="entry name" value="SUBTILASE_HIS"/>
    <property type="match status" value="1"/>
</dbReference>
<keyword evidence="9" id="KW-1133">Transmembrane helix</keyword>
<dbReference type="InterPro" id="IPR023827">
    <property type="entry name" value="Peptidase_S8_Asp-AS"/>
</dbReference>
<dbReference type="InterPro" id="IPR036852">
    <property type="entry name" value="Peptidase_S8/S53_dom_sf"/>
</dbReference>
<evidence type="ECO:0000313" key="12">
    <source>
        <dbReference type="EMBL" id="GIL59822.1"/>
    </source>
</evidence>
<evidence type="ECO:0000256" key="10">
    <source>
        <dbReference type="SAM" id="SignalP"/>
    </source>
</evidence>
<dbReference type="PRINTS" id="PR00723">
    <property type="entry name" value="SUBTILISIN"/>
</dbReference>
<feature type="transmembrane region" description="Helical" evidence="9">
    <location>
        <begin position="746"/>
        <end position="767"/>
    </location>
</feature>
<dbReference type="Gene3D" id="3.40.50.200">
    <property type="entry name" value="Peptidase S8/S53 domain"/>
    <property type="match status" value="1"/>
</dbReference>
<sequence>MRRLLITLFWAAANIATVLLFGSLVSQAVITPPCEEQSSGTCTMAASSSSSPDAPPEYEGFLIRPASDSAAAEAAAGEGGHMQMLSDLGYSAQDISMVGTDGWILLDPSKVDPDARHGGLAALGTPESTEQILQDFKSRGYDAEPNYVMTAQVVPNDALYSSIAANMRLINAESAWDISKGSKSVKVCVIDSGIQFNHPDLAGNVITVHDATSKPNNNEAGAPAENDVHGHGTHCTGTVGAVGNNGIFVAGVSWSVSILGCKFLDNAGRGTTATAIICINWCRQQGAKITSNSWGSRSPATDALKAAIRASQDAGHLFIAAAGNNGIDIDNNDFSPAGIKLPAVIAVGAVDSSDRLAYFSNRGKKTVHLFAPGVDIISTYPTNTYKALSGTSMATPHVSGAAAVLWSYRPSATAAQIKEALLKGVDVVPGAALSQTGGRLNLRKSLQVLQNNFPLLDVLQDLDAASSCPMMPEGYTFRAQQDILGSDIYCAALGNKTLNDLSSLCSATAGCTAFNLWSAPGGPWHYCLKSESPRTKFADLSKGFMPNRCQGIYVRSCGSEPRGYAFKAQHDILGNDIYCEALGTRTTSDLAGLCSSTTGCTGFNTWSDQDGKWQFCLKNALHYRQFTNLSTGSMANRCQGIYVLGGCTAVPEGYTFRSQQDPLGNDMFCEALGTRTTSDLASLCSATAGCTAFITWSAPGGPWHYCLKNAPTYTTFANATKGLMSNRCQGIYLRSEYVRVLVEDSYLLLMKFVIMLASYYSLLAVVVDTFRPCRLVKHTKLRNI</sequence>
<dbReference type="InterPro" id="IPR050131">
    <property type="entry name" value="Peptidase_S8_subtilisin-like"/>
</dbReference>
<dbReference type="GO" id="GO:0005615">
    <property type="term" value="C:extracellular space"/>
    <property type="evidence" value="ECO:0007669"/>
    <property type="project" value="TreeGrafter"/>
</dbReference>
<evidence type="ECO:0000256" key="6">
    <source>
        <dbReference type="PROSITE-ProRule" id="PRU01240"/>
    </source>
</evidence>
<evidence type="ECO:0000259" key="11">
    <source>
        <dbReference type="Pfam" id="PF00082"/>
    </source>
</evidence>
<dbReference type="SUPFAM" id="SSF52743">
    <property type="entry name" value="Subtilisin-like"/>
    <property type="match status" value="1"/>
</dbReference>
<keyword evidence="10" id="KW-0732">Signal</keyword>
<evidence type="ECO:0000256" key="2">
    <source>
        <dbReference type="ARBA" id="ARBA00022670"/>
    </source>
</evidence>
<evidence type="ECO:0000256" key="7">
    <source>
        <dbReference type="RuleBase" id="RU003355"/>
    </source>
</evidence>
<evidence type="ECO:0000256" key="1">
    <source>
        <dbReference type="ARBA" id="ARBA00011073"/>
    </source>
</evidence>
<dbReference type="PROSITE" id="PS00138">
    <property type="entry name" value="SUBTILASE_SER"/>
    <property type="match status" value="1"/>
</dbReference>
<keyword evidence="9" id="KW-0472">Membrane</keyword>
<evidence type="ECO:0000256" key="3">
    <source>
        <dbReference type="ARBA" id="ARBA00022801"/>
    </source>
</evidence>
<evidence type="ECO:0000256" key="8">
    <source>
        <dbReference type="SAM" id="MobiDB-lite"/>
    </source>
</evidence>
<keyword evidence="4 6" id="KW-0720">Serine protease</keyword>
<dbReference type="GO" id="GO:0004252">
    <property type="term" value="F:serine-type endopeptidase activity"/>
    <property type="evidence" value="ECO:0007669"/>
    <property type="project" value="UniProtKB-UniRule"/>
</dbReference>
<dbReference type="PROSITE" id="PS00136">
    <property type="entry name" value="SUBTILASE_ASP"/>
    <property type="match status" value="1"/>
</dbReference>
<dbReference type="EMBL" id="BNCO01000036">
    <property type="protein sequence ID" value="GIL59822.1"/>
    <property type="molecule type" value="Genomic_DNA"/>
</dbReference>
<protein>
    <recommendedName>
        <fullName evidence="11">Peptidase S8/S53 domain-containing protein</fullName>
    </recommendedName>
</protein>
<dbReference type="InterPro" id="IPR023828">
    <property type="entry name" value="Peptidase_S8_Ser-AS"/>
</dbReference>
<dbReference type="InterPro" id="IPR034204">
    <property type="entry name" value="PfSUB1-like_cat_dom"/>
</dbReference>
<keyword evidence="3 6" id="KW-0378">Hydrolase</keyword>
<comment type="caution">
    <text evidence="12">The sequence shown here is derived from an EMBL/GenBank/DDBJ whole genome shotgun (WGS) entry which is preliminary data.</text>
</comment>
<feature type="active site" description="Charge relay system" evidence="5 6">
    <location>
        <position position="191"/>
    </location>
</feature>
<accession>A0A8J4F3R0</accession>
<evidence type="ECO:0000256" key="9">
    <source>
        <dbReference type="SAM" id="Phobius"/>
    </source>
</evidence>
<organism evidence="12 13">
    <name type="scientific">Volvox africanus</name>
    <dbReference type="NCBI Taxonomy" id="51714"/>
    <lineage>
        <taxon>Eukaryota</taxon>
        <taxon>Viridiplantae</taxon>
        <taxon>Chlorophyta</taxon>
        <taxon>core chlorophytes</taxon>
        <taxon>Chlorophyceae</taxon>
        <taxon>CS clade</taxon>
        <taxon>Chlamydomonadales</taxon>
        <taxon>Volvocaceae</taxon>
        <taxon>Volvox</taxon>
    </lineage>
</organism>
<dbReference type="InterPro" id="IPR015500">
    <property type="entry name" value="Peptidase_S8_subtilisin-rel"/>
</dbReference>
<dbReference type="Pfam" id="PF00082">
    <property type="entry name" value="Peptidase_S8"/>
    <property type="match status" value="1"/>
</dbReference>
<dbReference type="InterPro" id="IPR022398">
    <property type="entry name" value="Peptidase_S8_His-AS"/>
</dbReference>
<dbReference type="AlphaFoldDB" id="A0A8J4F3R0"/>